<accession>A0A540VFA7</accession>
<dbReference type="PANTHER" id="PTHR18968:SF13">
    <property type="entry name" value="ACETOLACTATE SYNTHASE CATALYTIC SUBUNIT, MITOCHONDRIAL"/>
    <property type="match status" value="1"/>
</dbReference>
<comment type="cofactor">
    <cofactor evidence="12">
        <name>thiamine diphosphate</name>
        <dbReference type="ChEBI" id="CHEBI:58937"/>
    </cofactor>
    <text evidence="12">Binds 1 thiamine pyrophosphate per subunit.</text>
</comment>
<dbReference type="Pfam" id="PF02775">
    <property type="entry name" value="TPP_enzyme_C"/>
    <property type="match status" value="1"/>
</dbReference>
<dbReference type="InterPro" id="IPR012001">
    <property type="entry name" value="Thiamin_PyroP_enz_TPP-bd_dom"/>
</dbReference>
<gene>
    <name evidence="16" type="primary">ilvB</name>
    <name evidence="16" type="ORF">FKZ61_12295</name>
</gene>
<dbReference type="UniPathway" id="UPA00049">
    <property type="reaction ID" value="UER00059"/>
</dbReference>
<evidence type="ECO:0000259" key="13">
    <source>
        <dbReference type="Pfam" id="PF00205"/>
    </source>
</evidence>
<evidence type="ECO:0000259" key="14">
    <source>
        <dbReference type="Pfam" id="PF02775"/>
    </source>
</evidence>
<comment type="pathway">
    <text evidence="2 12">Amino-acid biosynthesis; L-valine biosynthesis; L-valine from pyruvate: step 1/4.</text>
</comment>
<keyword evidence="5 12" id="KW-0028">Amino-acid biosynthesis</keyword>
<dbReference type="GO" id="GO:0000287">
    <property type="term" value="F:magnesium ion binding"/>
    <property type="evidence" value="ECO:0007669"/>
    <property type="project" value="UniProtKB-UniRule"/>
</dbReference>
<dbReference type="InterPro" id="IPR029035">
    <property type="entry name" value="DHS-like_NAD/FAD-binding_dom"/>
</dbReference>
<comment type="caution">
    <text evidence="16">The sequence shown here is derived from an EMBL/GenBank/DDBJ whole genome shotgun (WGS) entry which is preliminary data.</text>
</comment>
<dbReference type="Gene3D" id="3.40.50.1220">
    <property type="entry name" value="TPP-binding domain"/>
    <property type="match status" value="1"/>
</dbReference>
<evidence type="ECO:0000256" key="3">
    <source>
        <dbReference type="ARBA" id="ARBA00007812"/>
    </source>
</evidence>
<evidence type="ECO:0000256" key="8">
    <source>
        <dbReference type="ARBA" id="ARBA00022842"/>
    </source>
</evidence>
<comment type="similarity">
    <text evidence="3 12">Belongs to the TPP enzyme family.</text>
</comment>
<dbReference type="Proteomes" id="UP000317371">
    <property type="component" value="Unassembled WGS sequence"/>
</dbReference>
<dbReference type="SUPFAM" id="SSF52467">
    <property type="entry name" value="DHS-like NAD/FAD-binding domain"/>
    <property type="match status" value="1"/>
</dbReference>
<dbReference type="InParanoid" id="A0A540VFA7"/>
<dbReference type="CDD" id="cd07035">
    <property type="entry name" value="TPP_PYR_POX_like"/>
    <property type="match status" value="1"/>
</dbReference>
<evidence type="ECO:0000256" key="11">
    <source>
        <dbReference type="ARBA" id="ARBA00048670"/>
    </source>
</evidence>
<dbReference type="FunFam" id="3.40.50.1220:FF:000008">
    <property type="entry name" value="Acetolactate synthase"/>
    <property type="match status" value="1"/>
</dbReference>
<dbReference type="GO" id="GO:0005948">
    <property type="term" value="C:acetolactate synthase complex"/>
    <property type="evidence" value="ECO:0007669"/>
    <property type="project" value="TreeGrafter"/>
</dbReference>
<dbReference type="CDD" id="cd02015">
    <property type="entry name" value="TPP_AHAS"/>
    <property type="match status" value="1"/>
</dbReference>
<dbReference type="InterPro" id="IPR039368">
    <property type="entry name" value="AHAS_TPP"/>
</dbReference>
<evidence type="ECO:0000313" key="17">
    <source>
        <dbReference type="Proteomes" id="UP000317371"/>
    </source>
</evidence>
<dbReference type="InterPro" id="IPR012000">
    <property type="entry name" value="Thiamin_PyroP_enz_cen_dom"/>
</dbReference>
<dbReference type="EC" id="2.2.1.6" evidence="4 12"/>
<evidence type="ECO:0000256" key="10">
    <source>
        <dbReference type="ARBA" id="ARBA00023304"/>
    </source>
</evidence>
<organism evidence="16 17">
    <name type="scientific">Litorilinea aerophila</name>
    <dbReference type="NCBI Taxonomy" id="1204385"/>
    <lineage>
        <taxon>Bacteria</taxon>
        <taxon>Bacillati</taxon>
        <taxon>Chloroflexota</taxon>
        <taxon>Caldilineae</taxon>
        <taxon>Caldilineales</taxon>
        <taxon>Caldilineaceae</taxon>
        <taxon>Litorilinea</taxon>
    </lineage>
</organism>
<dbReference type="PANTHER" id="PTHR18968">
    <property type="entry name" value="THIAMINE PYROPHOSPHATE ENZYMES"/>
    <property type="match status" value="1"/>
</dbReference>
<dbReference type="GO" id="GO:0030976">
    <property type="term" value="F:thiamine pyrophosphate binding"/>
    <property type="evidence" value="ECO:0007669"/>
    <property type="project" value="UniProtKB-UniRule"/>
</dbReference>
<dbReference type="GO" id="GO:0009099">
    <property type="term" value="P:L-valine biosynthetic process"/>
    <property type="evidence" value="ECO:0007669"/>
    <property type="project" value="UniProtKB-UniPathway"/>
</dbReference>
<dbReference type="Gene3D" id="3.40.50.970">
    <property type="match status" value="2"/>
</dbReference>
<feature type="domain" description="Thiamine pyrophosphate enzyme TPP-binding" evidence="14">
    <location>
        <begin position="383"/>
        <end position="531"/>
    </location>
</feature>
<reference evidence="16 17" key="1">
    <citation type="submission" date="2019-06" db="EMBL/GenBank/DDBJ databases">
        <title>Genome sequence of Litorilinea aerophila BAA-2444.</title>
        <authorList>
            <person name="Maclea K.S."/>
            <person name="Maurais E.G."/>
            <person name="Iannazzi L.C."/>
        </authorList>
    </citation>
    <scope>NUCLEOTIDE SEQUENCE [LARGE SCALE GENOMIC DNA]</scope>
    <source>
        <strain evidence="16 17">ATCC BAA-2444</strain>
    </source>
</reference>
<comment type="cofactor">
    <cofactor evidence="12">
        <name>Mg(2+)</name>
        <dbReference type="ChEBI" id="CHEBI:18420"/>
    </cofactor>
    <text evidence="12">Binds 1 Mg(2+) ion per subunit.</text>
</comment>
<evidence type="ECO:0000256" key="12">
    <source>
        <dbReference type="RuleBase" id="RU003591"/>
    </source>
</evidence>
<keyword evidence="7 12" id="KW-0479">Metal-binding</keyword>
<proteinExistence type="inferred from homology"/>
<evidence type="ECO:0000256" key="6">
    <source>
        <dbReference type="ARBA" id="ARBA00022679"/>
    </source>
</evidence>
<dbReference type="UniPathway" id="UPA00047">
    <property type="reaction ID" value="UER00055"/>
</dbReference>
<protein>
    <recommendedName>
        <fullName evidence="4 12">Acetolactate synthase</fullName>
        <ecNumber evidence="4 12">2.2.1.6</ecNumber>
    </recommendedName>
</protein>
<dbReference type="OrthoDB" id="4494979at2"/>
<feature type="domain" description="Thiamine pyrophosphate enzyme central" evidence="13">
    <location>
        <begin position="189"/>
        <end position="324"/>
    </location>
</feature>
<comment type="pathway">
    <text evidence="1 12">Amino-acid biosynthesis; L-isoleucine biosynthesis; L-isoleucine from 2-oxobutanoate: step 1/4.</text>
</comment>
<sequence>MVWEALVREGVNVIFGHPGGAILPTYDALAPYEESGKIHHVLVRHEQCAAHMADGYARATGRVGVCIATSGPGATNLVTGLATAQMDSIPIVAITGQVPSNLLGTDAFQESDVVGVTQPVCKHNYLVTDIHELPTILKEAFYIAREGRPGPVLIDICKDVQTATGLFRYDMEVDLPGFEPWPSVDAEALAQAAELINRAERPLILAGHGVQLAGVSRELMELVEKAEIPVVTTLLGAGNIPESHPLSLGMGGMHGEAFANRAVQACDVLIAMGMRFDDRITGRLDRFAKQAKIIHFELDRAEVGKNVVPDVAVIGDLAETLPALLPKIEARRHQVWIQEINEWRADSQATDILNYEVDELIPPYVIRQLWHCTRDARPIIVTDVGQHQMWESQYYIHEHSGQLITSGGLGTMGFALPAAIGAQMADRNRLVWAVAGDGGFQMTLQELAVLKQEKNLPVKIAIINNGFLGMVRQWQQLFYQKRYVGTPVVSPDFVKLAEAYDIPAVSVRKPQDVVPALERALATPGPFLIDFRVKEEVNVYPMVAPGAAVDDLIRRPKPAIVQGYSGVEPHW</sequence>
<evidence type="ECO:0000256" key="1">
    <source>
        <dbReference type="ARBA" id="ARBA00004974"/>
    </source>
</evidence>
<evidence type="ECO:0000256" key="9">
    <source>
        <dbReference type="ARBA" id="ARBA00023052"/>
    </source>
</evidence>
<dbReference type="InterPro" id="IPR045229">
    <property type="entry name" value="TPP_enz"/>
</dbReference>
<dbReference type="AlphaFoldDB" id="A0A540VFA7"/>
<dbReference type="NCBIfam" id="TIGR00118">
    <property type="entry name" value="acolac_lg"/>
    <property type="match status" value="1"/>
</dbReference>
<evidence type="ECO:0000256" key="2">
    <source>
        <dbReference type="ARBA" id="ARBA00005025"/>
    </source>
</evidence>
<dbReference type="InterPro" id="IPR011766">
    <property type="entry name" value="TPP_enzyme_TPP-bd"/>
</dbReference>
<evidence type="ECO:0000256" key="4">
    <source>
        <dbReference type="ARBA" id="ARBA00013145"/>
    </source>
</evidence>
<keyword evidence="10 12" id="KW-0100">Branched-chain amino acid biosynthesis</keyword>
<dbReference type="SUPFAM" id="SSF52518">
    <property type="entry name" value="Thiamin diphosphate-binding fold (THDP-binding)"/>
    <property type="match status" value="2"/>
</dbReference>
<dbReference type="FunFam" id="3.40.50.970:FF:000007">
    <property type="entry name" value="Acetolactate synthase"/>
    <property type="match status" value="1"/>
</dbReference>
<dbReference type="InterPro" id="IPR029061">
    <property type="entry name" value="THDP-binding"/>
</dbReference>
<evidence type="ECO:0000313" key="16">
    <source>
        <dbReference type="EMBL" id="TQE95440.1"/>
    </source>
</evidence>
<dbReference type="GO" id="GO:0009097">
    <property type="term" value="P:isoleucine biosynthetic process"/>
    <property type="evidence" value="ECO:0007669"/>
    <property type="project" value="UniProtKB-UniPathway"/>
</dbReference>
<keyword evidence="6 12" id="KW-0808">Transferase</keyword>
<dbReference type="GO" id="GO:0003984">
    <property type="term" value="F:acetolactate synthase activity"/>
    <property type="evidence" value="ECO:0007669"/>
    <property type="project" value="UniProtKB-EC"/>
</dbReference>
<dbReference type="InterPro" id="IPR012846">
    <property type="entry name" value="Acetolactate_synth_lsu"/>
</dbReference>
<keyword evidence="8 12" id="KW-0460">Magnesium</keyword>
<comment type="catalytic activity">
    <reaction evidence="11 12">
        <text>2 pyruvate + H(+) = (2S)-2-acetolactate + CO2</text>
        <dbReference type="Rhea" id="RHEA:25249"/>
        <dbReference type="ChEBI" id="CHEBI:15361"/>
        <dbReference type="ChEBI" id="CHEBI:15378"/>
        <dbReference type="ChEBI" id="CHEBI:16526"/>
        <dbReference type="ChEBI" id="CHEBI:58476"/>
        <dbReference type="EC" id="2.2.1.6"/>
    </reaction>
</comment>
<keyword evidence="9 12" id="KW-0786">Thiamine pyrophosphate</keyword>
<evidence type="ECO:0000256" key="5">
    <source>
        <dbReference type="ARBA" id="ARBA00022605"/>
    </source>
</evidence>
<dbReference type="Pfam" id="PF02776">
    <property type="entry name" value="TPP_enzyme_N"/>
    <property type="match status" value="1"/>
</dbReference>
<name>A0A540VFA7_9CHLR</name>
<dbReference type="FunCoup" id="A0A540VFA7">
    <property type="interactions" value="514"/>
</dbReference>
<dbReference type="GO" id="GO:0050660">
    <property type="term" value="F:flavin adenine dinucleotide binding"/>
    <property type="evidence" value="ECO:0007669"/>
    <property type="project" value="InterPro"/>
</dbReference>
<evidence type="ECO:0000259" key="15">
    <source>
        <dbReference type="Pfam" id="PF02776"/>
    </source>
</evidence>
<dbReference type="EMBL" id="VIGC01000014">
    <property type="protein sequence ID" value="TQE95440.1"/>
    <property type="molecule type" value="Genomic_DNA"/>
</dbReference>
<keyword evidence="17" id="KW-1185">Reference proteome</keyword>
<dbReference type="Pfam" id="PF00205">
    <property type="entry name" value="TPP_enzyme_M"/>
    <property type="match status" value="1"/>
</dbReference>
<evidence type="ECO:0000256" key="7">
    <source>
        <dbReference type="ARBA" id="ARBA00022723"/>
    </source>
</evidence>
<feature type="domain" description="Thiamine pyrophosphate enzyme N-terminal TPP-binding" evidence="15">
    <location>
        <begin position="3"/>
        <end position="113"/>
    </location>
</feature>